<organism evidence="3 4">
    <name type="scientific">Actinomyces oris</name>
    <dbReference type="NCBI Taxonomy" id="544580"/>
    <lineage>
        <taxon>Bacteria</taxon>
        <taxon>Bacillati</taxon>
        <taxon>Actinomycetota</taxon>
        <taxon>Actinomycetes</taxon>
        <taxon>Actinomycetales</taxon>
        <taxon>Actinomycetaceae</taxon>
        <taxon>Actinomyces</taxon>
    </lineage>
</organism>
<feature type="region of interest" description="Disordered" evidence="1">
    <location>
        <begin position="38"/>
        <end position="77"/>
    </location>
</feature>
<evidence type="ECO:0000256" key="1">
    <source>
        <dbReference type="SAM" id="MobiDB-lite"/>
    </source>
</evidence>
<sequence length="233" mass="24275">MARSLVRLPGRPRLASALGAGLLAGSLALAGCSSSSPKGGGTIPPLNTAGTSSSSTASPAATSASGGASSKASAAPTTLDAQKLTDESIGYYVDFVPQGLDATQTQAVQGFLAYDRATWEAYRKMDGNLSAVEASSTGKELELYRQSYREYQAAGIHAEGESRVTVLEAQPPSPNDVAVKVCSDQKKIRYFKASGEEQSKPRSQHSFLYSVTVTSTDGIWKVSALDKIGVDVC</sequence>
<evidence type="ECO:0000256" key="2">
    <source>
        <dbReference type="SAM" id="SignalP"/>
    </source>
</evidence>
<feature type="signal peptide" evidence="2">
    <location>
        <begin position="1"/>
        <end position="30"/>
    </location>
</feature>
<dbReference type="Proteomes" id="UP000186769">
    <property type="component" value="Unassembled WGS sequence"/>
</dbReference>
<comment type="caution">
    <text evidence="3">The sequence shown here is derived from an EMBL/GenBank/DDBJ whole genome shotgun (WGS) entry which is preliminary data.</text>
</comment>
<accession>A0A1Q8X773</accession>
<reference evidence="3 4" key="1">
    <citation type="submission" date="2016-12" db="EMBL/GenBank/DDBJ databases">
        <title>Genomic comparison of strains in the 'Actinomyces naeslundii' group.</title>
        <authorList>
            <person name="Mughal S.R."/>
            <person name="Do T."/>
            <person name="Gilbert S.C."/>
            <person name="Witherden E.A."/>
            <person name="Didelot X."/>
            <person name="Beighton D."/>
        </authorList>
    </citation>
    <scope>NUCLEOTIDE SEQUENCE [LARGE SCALE GENOMIC DNA]</scope>
    <source>
        <strain evidence="3 4">G53E</strain>
    </source>
</reference>
<dbReference type="AlphaFoldDB" id="A0A1Q8X773"/>
<name>A0A1Q8X773_9ACTO</name>
<evidence type="ECO:0000313" key="3">
    <source>
        <dbReference type="EMBL" id="OLO76189.1"/>
    </source>
</evidence>
<feature type="chain" id="PRO_5039101820" description="Lipoprotein" evidence="2">
    <location>
        <begin position="31"/>
        <end position="233"/>
    </location>
</feature>
<gene>
    <name evidence="3" type="ORF">BKH15_08495</name>
</gene>
<protein>
    <recommendedName>
        <fullName evidence="5">Lipoprotein</fullName>
    </recommendedName>
</protein>
<feature type="compositionally biased region" description="Low complexity" evidence="1">
    <location>
        <begin position="48"/>
        <end position="77"/>
    </location>
</feature>
<evidence type="ECO:0008006" key="5">
    <source>
        <dbReference type="Google" id="ProtNLM"/>
    </source>
</evidence>
<dbReference type="EMBL" id="MSKW01000016">
    <property type="protein sequence ID" value="OLO76189.1"/>
    <property type="molecule type" value="Genomic_DNA"/>
</dbReference>
<dbReference type="PROSITE" id="PS51257">
    <property type="entry name" value="PROKAR_LIPOPROTEIN"/>
    <property type="match status" value="1"/>
</dbReference>
<evidence type="ECO:0000313" key="4">
    <source>
        <dbReference type="Proteomes" id="UP000186769"/>
    </source>
</evidence>
<keyword evidence="2" id="KW-0732">Signal</keyword>
<proteinExistence type="predicted"/>